<evidence type="ECO:0000256" key="5">
    <source>
        <dbReference type="SAM" id="Phobius"/>
    </source>
</evidence>
<reference evidence="7" key="1">
    <citation type="submission" date="2022-01" db="EMBL/GenBank/DDBJ databases">
        <authorList>
            <person name="King R."/>
        </authorList>
    </citation>
    <scope>NUCLEOTIDE SEQUENCE</scope>
</reference>
<keyword evidence="4 5" id="KW-0472">Membrane</keyword>
<feature type="transmembrane region" description="Helical" evidence="5">
    <location>
        <begin position="468"/>
        <end position="493"/>
    </location>
</feature>
<evidence type="ECO:0000256" key="4">
    <source>
        <dbReference type="ARBA" id="ARBA00023136"/>
    </source>
</evidence>
<evidence type="ECO:0000256" key="2">
    <source>
        <dbReference type="ARBA" id="ARBA00022692"/>
    </source>
</evidence>
<feature type="transmembrane region" description="Helical" evidence="5">
    <location>
        <begin position="283"/>
        <end position="301"/>
    </location>
</feature>
<dbReference type="EMBL" id="OV725080">
    <property type="protein sequence ID" value="CAH1398545.1"/>
    <property type="molecule type" value="Genomic_DNA"/>
</dbReference>
<feature type="transmembrane region" description="Helical" evidence="5">
    <location>
        <begin position="362"/>
        <end position="381"/>
    </location>
</feature>
<feature type="transmembrane region" description="Helical" evidence="5">
    <location>
        <begin position="242"/>
        <end position="263"/>
    </location>
</feature>
<dbReference type="GO" id="GO:0015179">
    <property type="term" value="F:L-amino acid transmembrane transporter activity"/>
    <property type="evidence" value="ECO:0007669"/>
    <property type="project" value="TreeGrafter"/>
</dbReference>
<comment type="subcellular location">
    <subcellularLocation>
        <location evidence="1">Membrane</location>
        <topology evidence="1">Multi-pass membrane protein</topology>
    </subcellularLocation>
</comment>
<evidence type="ECO:0000313" key="7">
    <source>
        <dbReference type="EMBL" id="CAH1398545.1"/>
    </source>
</evidence>
<dbReference type="OrthoDB" id="1684102at2759"/>
<organism evidence="7 8">
    <name type="scientific">Nezara viridula</name>
    <name type="common">Southern green stink bug</name>
    <name type="synonym">Cimex viridulus</name>
    <dbReference type="NCBI Taxonomy" id="85310"/>
    <lineage>
        <taxon>Eukaryota</taxon>
        <taxon>Metazoa</taxon>
        <taxon>Ecdysozoa</taxon>
        <taxon>Arthropoda</taxon>
        <taxon>Hexapoda</taxon>
        <taxon>Insecta</taxon>
        <taxon>Pterygota</taxon>
        <taxon>Neoptera</taxon>
        <taxon>Paraneoptera</taxon>
        <taxon>Hemiptera</taxon>
        <taxon>Heteroptera</taxon>
        <taxon>Panheteroptera</taxon>
        <taxon>Pentatomomorpha</taxon>
        <taxon>Pentatomoidea</taxon>
        <taxon>Pentatomidae</taxon>
        <taxon>Pentatominae</taxon>
        <taxon>Nezara</taxon>
    </lineage>
</organism>
<feature type="transmembrane region" description="Helical" evidence="5">
    <location>
        <begin position="402"/>
        <end position="421"/>
    </location>
</feature>
<dbReference type="PANTHER" id="PTHR22950">
    <property type="entry name" value="AMINO ACID TRANSPORTER"/>
    <property type="match status" value="1"/>
</dbReference>
<feature type="transmembrane region" description="Helical" evidence="5">
    <location>
        <begin position="217"/>
        <end position="235"/>
    </location>
</feature>
<evidence type="ECO:0000256" key="1">
    <source>
        <dbReference type="ARBA" id="ARBA00004141"/>
    </source>
</evidence>
<dbReference type="GO" id="GO:0005774">
    <property type="term" value="C:vacuolar membrane"/>
    <property type="evidence" value="ECO:0007669"/>
    <property type="project" value="TreeGrafter"/>
</dbReference>
<protein>
    <recommendedName>
        <fullName evidence="6">Amino acid transporter transmembrane domain-containing protein</fullName>
    </recommendedName>
</protein>
<feature type="transmembrane region" description="Helical" evidence="5">
    <location>
        <begin position="427"/>
        <end position="447"/>
    </location>
</feature>
<feature type="transmembrane region" description="Helical" evidence="5">
    <location>
        <begin position="118"/>
        <end position="141"/>
    </location>
</feature>
<keyword evidence="3 5" id="KW-1133">Transmembrane helix</keyword>
<evidence type="ECO:0000313" key="8">
    <source>
        <dbReference type="Proteomes" id="UP001152798"/>
    </source>
</evidence>
<accession>A0A9P0MMV3</accession>
<feature type="transmembrane region" description="Helical" evidence="5">
    <location>
        <begin position="313"/>
        <end position="342"/>
    </location>
</feature>
<dbReference type="Proteomes" id="UP001152798">
    <property type="component" value="Chromosome 4"/>
</dbReference>
<dbReference type="Pfam" id="PF01490">
    <property type="entry name" value="Aa_trans"/>
    <property type="match status" value="1"/>
</dbReference>
<dbReference type="InterPro" id="IPR013057">
    <property type="entry name" value="AA_transpt_TM"/>
</dbReference>
<keyword evidence="2 5" id="KW-0812">Transmembrane</keyword>
<proteinExistence type="predicted"/>
<dbReference type="PANTHER" id="PTHR22950:SF494">
    <property type="entry name" value="GH04538P"/>
    <property type="match status" value="1"/>
</dbReference>
<feature type="transmembrane region" description="Helical" evidence="5">
    <location>
        <begin position="181"/>
        <end position="205"/>
    </location>
</feature>
<evidence type="ECO:0000259" key="6">
    <source>
        <dbReference type="Pfam" id="PF01490"/>
    </source>
</evidence>
<dbReference type="AlphaFoldDB" id="A0A9P0MMV3"/>
<evidence type="ECO:0000256" key="3">
    <source>
        <dbReference type="ARBA" id="ARBA00022989"/>
    </source>
</evidence>
<name>A0A9P0MMV3_NEZVI</name>
<feature type="domain" description="Amino acid transporter transmembrane" evidence="6">
    <location>
        <begin position="92"/>
        <end position="486"/>
    </location>
</feature>
<sequence length="494" mass="54500">MPKNIAKYFMKCRDVYGCAIPKNMDNKAMSVDNMSSTVSINGDLNTASTLKLAENDVIQRNKLNEALGRSDTELYIPSDYRDKSIGTPDSGALLHLLKSSLGSGILAMPMAFKNGGLVFGVIGSILTGLLCTHCVHLLVYCSQVLSVRTKRPSLGFAETAEVAFQTGPPRYKYLASFAREFVHASLFATYYFGNTVYVVFMAQSFQQVIENVFHFDLNIRLYILALAVPLVPLGIIRTLKVLVPFSAIATAFIMFGLSITLYYTFLDLPSIETRDYIASPAKWPLFFSTVLFAMEGIGTVLPIENSMLNPHHFLGCPGVLNIAMTVVVVLYASVGFCGYLKYGDTTEGSITLNLGKTNLAEVVKVLVALSILFTYGLQFTVPSEIAWKRIGPKVSEKNQEKGYYIMRGLMIMGTIIIAIIIPELSPFISLVGSVCFSILGLFCPAVIETITLYEEGFGFMRWRLWKNIIITILALFALVSGSYSSIIEIIHAYQ</sequence>
<gene>
    <name evidence="7" type="ORF">NEZAVI_LOCUS8167</name>
</gene>
<keyword evidence="8" id="KW-1185">Reference proteome</keyword>